<keyword evidence="2" id="KW-1185">Reference proteome</keyword>
<dbReference type="EMBL" id="MU005569">
    <property type="protein sequence ID" value="KAF2691964.1"/>
    <property type="molecule type" value="Genomic_DNA"/>
</dbReference>
<organism evidence="1 2">
    <name type="scientific">Lentithecium fluviatile CBS 122367</name>
    <dbReference type="NCBI Taxonomy" id="1168545"/>
    <lineage>
        <taxon>Eukaryota</taxon>
        <taxon>Fungi</taxon>
        <taxon>Dikarya</taxon>
        <taxon>Ascomycota</taxon>
        <taxon>Pezizomycotina</taxon>
        <taxon>Dothideomycetes</taxon>
        <taxon>Pleosporomycetidae</taxon>
        <taxon>Pleosporales</taxon>
        <taxon>Massarineae</taxon>
        <taxon>Lentitheciaceae</taxon>
        <taxon>Lentithecium</taxon>
    </lineage>
</organism>
<gene>
    <name evidence="1" type="ORF">K458DRAFT_381796</name>
</gene>
<dbReference type="OrthoDB" id="3766329at2759"/>
<sequence length="109" mass="11731">MSDAQISPLAELLNYVRASYLYDHPELASMPNTASTAPPPNTTTTSTTTPVCPLQVVYIVTEGLYHTLIDFHMGRSVNKIDTVHSTSDAANTRAQQLLHDGPCPAGFTA</sequence>
<evidence type="ECO:0000313" key="1">
    <source>
        <dbReference type="EMBL" id="KAF2691964.1"/>
    </source>
</evidence>
<protein>
    <submittedName>
        <fullName evidence="1">Uncharacterized protein</fullName>
    </submittedName>
</protein>
<dbReference type="AlphaFoldDB" id="A0A6G1JN45"/>
<accession>A0A6G1JN45</accession>
<name>A0A6G1JN45_9PLEO</name>
<reference evidence="1" key="1">
    <citation type="journal article" date="2020" name="Stud. Mycol.">
        <title>101 Dothideomycetes genomes: a test case for predicting lifestyles and emergence of pathogens.</title>
        <authorList>
            <person name="Haridas S."/>
            <person name="Albert R."/>
            <person name="Binder M."/>
            <person name="Bloem J."/>
            <person name="Labutti K."/>
            <person name="Salamov A."/>
            <person name="Andreopoulos B."/>
            <person name="Baker S."/>
            <person name="Barry K."/>
            <person name="Bills G."/>
            <person name="Bluhm B."/>
            <person name="Cannon C."/>
            <person name="Castanera R."/>
            <person name="Culley D."/>
            <person name="Daum C."/>
            <person name="Ezra D."/>
            <person name="Gonzalez J."/>
            <person name="Henrissat B."/>
            <person name="Kuo A."/>
            <person name="Liang C."/>
            <person name="Lipzen A."/>
            <person name="Lutzoni F."/>
            <person name="Magnuson J."/>
            <person name="Mondo S."/>
            <person name="Nolan M."/>
            <person name="Ohm R."/>
            <person name="Pangilinan J."/>
            <person name="Park H.-J."/>
            <person name="Ramirez L."/>
            <person name="Alfaro M."/>
            <person name="Sun H."/>
            <person name="Tritt A."/>
            <person name="Yoshinaga Y."/>
            <person name="Zwiers L.-H."/>
            <person name="Turgeon B."/>
            <person name="Goodwin S."/>
            <person name="Spatafora J."/>
            <person name="Crous P."/>
            <person name="Grigoriev I."/>
        </authorList>
    </citation>
    <scope>NUCLEOTIDE SEQUENCE</scope>
    <source>
        <strain evidence="1">CBS 122367</strain>
    </source>
</reference>
<proteinExistence type="predicted"/>
<evidence type="ECO:0000313" key="2">
    <source>
        <dbReference type="Proteomes" id="UP000799291"/>
    </source>
</evidence>
<dbReference type="Proteomes" id="UP000799291">
    <property type="component" value="Unassembled WGS sequence"/>
</dbReference>